<dbReference type="RefSeq" id="XP_066076038.1">
    <property type="nucleotide sequence ID" value="XM_066219941.1"/>
</dbReference>
<accession>A0AAX4JV07</accession>
<dbReference type="AlphaFoldDB" id="A0AAX4JV07"/>
<name>A0AAX4JV07_9TREE</name>
<keyword evidence="4" id="KW-1185">Reference proteome</keyword>
<gene>
    <name evidence="3" type="ORF">L201_004196</name>
</gene>
<dbReference type="InterPro" id="IPR001005">
    <property type="entry name" value="SANT/Myb"/>
</dbReference>
<feature type="domain" description="Myb-like" evidence="2">
    <location>
        <begin position="35"/>
        <end position="91"/>
    </location>
</feature>
<dbReference type="GeneID" id="91094866"/>
<evidence type="ECO:0000259" key="2">
    <source>
        <dbReference type="PROSITE" id="PS50090"/>
    </source>
</evidence>
<dbReference type="Proteomes" id="UP001355207">
    <property type="component" value="Chromosome 5"/>
</dbReference>
<dbReference type="InterPro" id="IPR009057">
    <property type="entry name" value="Homeodomain-like_sf"/>
</dbReference>
<evidence type="ECO:0000313" key="3">
    <source>
        <dbReference type="EMBL" id="WWC89275.1"/>
    </source>
</evidence>
<dbReference type="Gene3D" id="1.10.10.60">
    <property type="entry name" value="Homeodomain-like"/>
    <property type="match status" value="1"/>
</dbReference>
<evidence type="ECO:0000256" key="1">
    <source>
        <dbReference type="SAM" id="MobiDB-lite"/>
    </source>
</evidence>
<sequence length="97" mass="11496">MPVKREYKHEVYSASEDESKPSVERHKKAKKTPSSPRKERKLWTEAEETQFNDAINNIVKKNIWSEIKTNFPELSSSRSADVCINHWIAMYKKWQKS</sequence>
<dbReference type="PROSITE" id="PS50090">
    <property type="entry name" value="MYB_LIKE"/>
    <property type="match status" value="1"/>
</dbReference>
<feature type="compositionally biased region" description="Basic and acidic residues" evidence="1">
    <location>
        <begin position="1"/>
        <end position="24"/>
    </location>
</feature>
<feature type="region of interest" description="Disordered" evidence="1">
    <location>
        <begin position="1"/>
        <end position="41"/>
    </location>
</feature>
<evidence type="ECO:0000313" key="4">
    <source>
        <dbReference type="Proteomes" id="UP001355207"/>
    </source>
</evidence>
<proteinExistence type="predicted"/>
<protein>
    <recommendedName>
        <fullName evidence="2">Myb-like domain-containing protein</fullName>
    </recommendedName>
</protein>
<dbReference type="EMBL" id="CP144102">
    <property type="protein sequence ID" value="WWC89275.1"/>
    <property type="molecule type" value="Genomic_DNA"/>
</dbReference>
<organism evidence="3 4">
    <name type="scientific">Kwoniella dendrophila CBS 6074</name>
    <dbReference type="NCBI Taxonomy" id="1295534"/>
    <lineage>
        <taxon>Eukaryota</taxon>
        <taxon>Fungi</taxon>
        <taxon>Dikarya</taxon>
        <taxon>Basidiomycota</taxon>
        <taxon>Agaricomycotina</taxon>
        <taxon>Tremellomycetes</taxon>
        <taxon>Tremellales</taxon>
        <taxon>Cryptococcaceae</taxon>
        <taxon>Kwoniella</taxon>
    </lineage>
</organism>
<reference evidence="3 4" key="1">
    <citation type="submission" date="2024-01" db="EMBL/GenBank/DDBJ databases">
        <title>Comparative genomics of Cryptococcus and Kwoniella reveals pathogenesis evolution and contrasting modes of karyotype evolution via chromosome fusion or intercentromeric recombination.</title>
        <authorList>
            <person name="Coelho M.A."/>
            <person name="David-Palma M."/>
            <person name="Shea T."/>
            <person name="Bowers K."/>
            <person name="McGinley-Smith S."/>
            <person name="Mohammad A.W."/>
            <person name="Gnirke A."/>
            <person name="Yurkov A.M."/>
            <person name="Nowrousian M."/>
            <person name="Sun S."/>
            <person name="Cuomo C.A."/>
            <person name="Heitman J."/>
        </authorList>
    </citation>
    <scope>NUCLEOTIDE SEQUENCE [LARGE SCALE GENOMIC DNA]</scope>
    <source>
        <strain evidence="3 4">CBS 6074</strain>
    </source>
</reference>
<dbReference type="SUPFAM" id="SSF46689">
    <property type="entry name" value="Homeodomain-like"/>
    <property type="match status" value="1"/>
</dbReference>